<feature type="transmembrane region" description="Helical" evidence="9">
    <location>
        <begin position="424"/>
        <end position="441"/>
    </location>
</feature>
<dbReference type="InterPro" id="IPR001991">
    <property type="entry name" value="Na-dicarboxylate_symporter"/>
</dbReference>
<keyword evidence="4 9" id="KW-0812">Transmembrane</keyword>
<organism evidence="10 11">
    <name type="scientific">Panagrolaimus davidi</name>
    <dbReference type="NCBI Taxonomy" id="227884"/>
    <lineage>
        <taxon>Eukaryota</taxon>
        <taxon>Metazoa</taxon>
        <taxon>Ecdysozoa</taxon>
        <taxon>Nematoda</taxon>
        <taxon>Chromadorea</taxon>
        <taxon>Rhabditida</taxon>
        <taxon>Tylenchina</taxon>
        <taxon>Panagrolaimomorpha</taxon>
        <taxon>Panagrolaimoidea</taxon>
        <taxon>Panagrolaimidae</taxon>
        <taxon>Panagrolaimus</taxon>
    </lineage>
</organism>
<dbReference type="GO" id="GO:0015501">
    <property type="term" value="F:glutamate:sodium symporter activity"/>
    <property type="evidence" value="ECO:0007669"/>
    <property type="project" value="TreeGrafter"/>
</dbReference>
<evidence type="ECO:0000256" key="9">
    <source>
        <dbReference type="RuleBase" id="RU361216"/>
    </source>
</evidence>
<dbReference type="InterPro" id="IPR050746">
    <property type="entry name" value="DAACS"/>
</dbReference>
<dbReference type="SUPFAM" id="SSF118215">
    <property type="entry name" value="Proton glutamate symport protein"/>
    <property type="match status" value="1"/>
</dbReference>
<feature type="transmembrane region" description="Helical" evidence="9">
    <location>
        <begin position="31"/>
        <end position="50"/>
    </location>
</feature>
<dbReference type="GO" id="GO:0015175">
    <property type="term" value="F:neutral L-amino acid transmembrane transporter activity"/>
    <property type="evidence" value="ECO:0007669"/>
    <property type="project" value="TreeGrafter"/>
</dbReference>
<keyword evidence="5 9" id="KW-0769">Symport</keyword>
<keyword evidence="8" id="KW-0325">Glycoprotein</keyword>
<dbReference type="Pfam" id="PF00375">
    <property type="entry name" value="SDF"/>
    <property type="match status" value="1"/>
</dbReference>
<evidence type="ECO:0000256" key="7">
    <source>
        <dbReference type="ARBA" id="ARBA00023136"/>
    </source>
</evidence>
<evidence type="ECO:0000256" key="2">
    <source>
        <dbReference type="ARBA" id="ARBA00006148"/>
    </source>
</evidence>
<reference evidence="11" key="1">
    <citation type="submission" date="2022-11" db="UniProtKB">
        <authorList>
            <consortium name="WormBaseParasite"/>
        </authorList>
    </citation>
    <scope>IDENTIFICATION</scope>
</reference>
<evidence type="ECO:0000256" key="3">
    <source>
        <dbReference type="ARBA" id="ARBA00022448"/>
    </source>
</evidence>
<feature type="transmembrane region" description="Helical" evidence="9">
    <location>
        <begin position="239"/>
        <end position="259"/>
    </location>
</feature>
<dbReference type="Proteomes" id="UP000887578">
    <property type="component" value="Unplaced"/>
</dbReference>
<keyword evidence="6 9" id="KW-1133">Transmembrane helix</keyword>
<dbReference type="Gene3D" id="1.10.3860.10">
    <property type="entry name" value="Sodium:dicarboxylate symporter"/>
    <property type="match status" value="2"/>
</dbReference>
<comment type="similarity">
    <text evidence="2 9">Belongs to the dicarboxylate/amino acid:cation symporter (DAACS) (TC 2.A.23) family.</text>
</comment>
<dbReference type="AlphaFoldDB" id="A0A914QKA4"/>
<dbReference type="GO" id="GO:0005313">
    <property type="term" value="F:L-glutamate transmembrane transporter activity"/>
    <property type="evidence" value="ECO:0007669"/>
    <property type="project" value="TreeGrafter"/>
</dbReference>
<evidence type="ECO:0000256" key="5">
    <source>
        <dbReference type="ARBA" id="ARBA00022847"/>
    </source>
</evidence>
<keyword evidence="3 9" id="KW-0813">Transport</keyword>
<protein>
    <recommendedName>
        <fullName evidence="9">Amino acid transporter</fullName>
    </recommendedName>
</protein>
<feature type="transmembrane region" description="Helical" evidence="9">
    <location>
        <begin position="312"/>
        <end position="338"/>
    </location>
</feature>
<evidence type="ECO:0000313" key="11">
    <source>
        <dbReference type="WBParaSite" id="PDA_v2.g364.t1"/>
    </source>
</evidence>
<dbReference type="PANTHER" id="PTHR11958">
    <property type="entry name" value="SODIUM/DICARBOXYLATE SYMPORTER-RELATED"/>
    <property type="match status" value="1"/>
</dbReference>
<comment type="subcellular location">
    <subcellularLocation>
        <location evidence="1 9">Membrane</location>
        <topology evidence="1 9">Multi-pass membrane protein</topology>
    </subcellularLocation>
</comment>
<evidence type="ECO:0000256" key="1">
    <source>
        <dbReference type="ARBA" id="ARBA00004141"/>
    </source>
</evidence>
<dbReference type="InterPro" id="IPR036458">
    <property type="entry name" value="Na:dicarbo_symporter_sf"/>
</dbReference>
<dbReference type="InterPro" id="IPR018107">
    <property type="entry name" value="Na-dicarboxylate_symporter_CS"/>
</dbReference>
<dbReference type="GO" id="GO:0005886">
    <property type="term" value="C:plasma membrane"/>
    <property type="evidence" value="ECO:0007669"/>
    <property type="project" value="TreeGrafter"/>
</dbReference>
<feature type="transmembrane region" description="Helical" evidence="9">
    <location>
        <begin position="447"/>
        <end position="469"/>
    </location>
</feature>
<evidence type="ECO:0000256" key="8">
    <source>
        <dbReference type="ARBA" id="ARBA00023180"/>
    </source>
</evidence>
<proteinExistence type="inferred from homology"/>
<keyword evidence="10" id="KW-1185">Reference proteome</keyword>
<dbReference type="WBParaSite" id="PDA_v2.g364.t1">
    <property type="protein sequence ID" value="PDA_v2.g364.t1"/>
    <property type="gene ID" value="PDA_v2.g364"/>
</dbReference>
<feature type="transmembrane region" description="Helical" evidence="9">
    <location>
        <begin position="107"/>
        <end position="127"/>
    </location>
</feature>
<accession>A0A914QKA4</accession>
<evidence type="ECO:0000313" key="10">
    <source>
        <dbReference type="Proteomes" id="UP000887578"/>
    </source>
</evidence>
<dbReference type="PROSITE" id="PS00713">
    <property type="entry name" value="NA_DICARBOXYL_SYMP_1"/>
    <property type="match status" value="1"/>
</dbReference>
<keyword evidence="7 9" id="KW-0472">Membrane</keyword>
<evidence type="ECO:0000256" key="4">
    <source>
        <dbReference type="ARBA" id="ARBA00022692"/>
    </source>
</evidence>
<feature type="transmembrane region" description="Helical" evidence="9">
    <location>
        <begin position="62"/>
        <end position="87"/>
    </location>
</feature>
<evidence type="ECO:0000256" key="6">
    <source>
        <dbReference type="ARBA" id="ARBA00022989"/>
    </source>
</evidence>
<name>A0A914QKA4_9BILA</name>
<dbReference type="PANTHER" id="PTHR11958:SF63">
    <property type="entry name" value="AMINO ACID TRANSPORTER"/>
    <property type="match status" value="1"/>
</dbReference>
<sequence length="550" mass="59207">MKLKKFMKLRWILKKNKADGTKERSCFLKNAQLLLTVVAVFVGIGIGFGLRETHPSQKTIDLIAFPGEILMSMLKMMILPLIAASLISGLSQIDAKQSGKIGIVSLGYYAVTLTLSVITGIALVLLIHPGHADIKHMNAIKATEENKQHTGIALVLLIHPGHADIKHMNAIKATEEDKQHVNISAFDKIMDLIRNMFPENIMRAMFSQVETKYSETVAINAEGKNISTLKLQKHFVEGIDVLGIIVFSIVLGIVISYVGDEAQPLAKLFVALDVVITQIVILIMWYAPIGIASLIASKILEIEDLGATAKMLGAYVGTVMAGLAIHLFITEQLVYLIATRKNPFTFLKGLTHAAVTALGTSSSAASLPVTFRCLEINNRVNPKYTKFVLPVGAMVNMDGTALYEAVSAIFIAQMNGMELDFGQLVVVCITALLAAIGAASIPSAGLVTMLMVLSSVGLPLSDISLIIAVDWLLDRFRTCVNVCGDGFGCGVVEAICESLGGAEGLDPKDVVEELEDYPSDIVSMSSVEEGTTNFGESFASNNTTTILIRP</sequence>
<dbReference type="PRINTS" id="PR00173">
    <property type="entry name" value="EDTRNSPORT"/>
</dbReference>